<dbReference type="InterPro" id="IPR014982">
    <property type="entry name" value="GSCFA"/>
</dbReference>
<dbReference type="Pfam" id="PF08885">
    <property type="entry name" value="GSCFA"/>
    <property type="match status" value="1"/>
</dbReference>
<dbReference type="EMBL" id="DXFB01000122">
    <property type="protein sequence ID" value="HIX45447.1"/>
    <property type="molecule type" value="Genomic_DNA"/>
</dbReference>
<evidence type="ECO:0000259" key="1">
    <source>
        <dbReference type="Pfam" id="PF08885"/>
    </source>
</evidence>
<organism evidence="2 3">
    <name type="scientific">Candidatus Barnesiella excrementipullorum</name>
    <dbReference type="NCBI Taxonomy" id="2838479"/>
    <lineage>
        <taxon>Bacteria</taxon>
        <taxon>Pseudomonadati</taxon>
        <taxon>Bacteroidota</taxon>
        <taxon>Bacteroidia</taxon>
        <taxon>Bacteroidales</taxon>
        <taxon>Barnesiellaceae</taxon>
        <taxon>Barnesiella</taxon>
    </lineage>
</organism>
<dbReference type="SUPFAM" id="SSF52266">
    <property type="entry name" value="SGNH hydrolase"/>
    <property type="match status" value="1"/>
</dbReference>
<accession>A0A9D1VRT3</accession>
<evidence type="ECO:0000313" key="2">
    <source>
        <dbReference type="EMBL" id="HIX45447.1"/>
    </source>
</evidence>
<dbReference type="Proteomes" id="UP000824246">
    <property type="component" value="Unassembled WGS sequence"/>
</dbReference>
<dbReference type="AlphaFoldDB" id="A0A9D1VRT3"/>
<evidence type="ECO:0000313" key="3">
    <source>
        <dbReference type="Proteomes" id="UP000824246"/>
    </source>
</evidence>
<dbReference type="PROSITE" id="PS51257">
    <property type="entry name" value="PROKAR_LIPOPROTEIN"/>
    <property type="match status" value="1"/>
</dbReference>
<proteinExistence type="predicted"/>
<protein>
    <submittedName>
        <fullName evidence="2">GSCFA domain-containing protein</fullName>
    </submittedName>
</protein>
<reference evidence="2" key="2">
    <citation type="submission" date="2021-04" db="EMBL/GenBank/DDBJ databases">
        <authorList>
            <person name="Gilroy R."/>
        </authorList>
    </citation>
    <scope>NUCLEOTIDE SEQUENCE</scope>
    <source>
        <strain evidence="2">ChiHjej12B11-16260</strain>
    </source>
</reference>
<reference evidence="2" key="1">
    <citation type="journal article" date="2021" name="PeerJ">
        <title>Extensive microbial diversity within the chicken gut microbiome revealed by metagenomics and culture.</title>
        <authorList>
            <person name="Gilroy R."/>
            <person name="Ravi A."/>
            <person name="Getino M."/>
            <person name="Pursley I."/>
            <person name="Horton D.L."/>
            <person name="Alikhan N.F."/>
            <person name="Baker D."/>
            <person name="Gharbi K."/>
            <person name="Hall N."/>
            <person name="Watson M."/>
            <person name="Adriaenssens E.M."/>
            <person name="Foster-Nyarko E."/>
            <person name="Jarju S."/>
            <person name="Secka A."/>
            <person name="Antonio M."/>
            <person name="Oren A."/>
            <person name="Chaudhuri R.R."/>
            <person name="La Ragione R."/>
            <person name="Hildebrand F."/>
            <person name="Pallen M.J."/>
        </authorList>
    </citation>
    <scope>NUCLEOTIDE SEQUENCE</scope>
    <source>
        <strain evidence="2">ChiHjej12B11-16260</strain>
    </source>
</reference>
<feature type="domain" description="GSCFA" evidence="1">
    <location>
        <begin position="22"/>
        <end position="258"/>
    </location>
</feature>
<gene>
    <name evidence="2" type="ORF">H9982_04435</name>
</gene>
<name>A0A9D1VRT3_9BACT</name>
<sequence length="335" mass="38288">MKWTTPVTVATEKGYLRHGMPILMMGSCFADHIGSYLQEAKFDVCLNPYGTLYNPESIASAIERLAEGRPYEEEELRYDGFLWYSYMHHGSFSSPDRSAALQAMNRSYKRAADLLPRCQRLIATWGTAYVYRLKETGMTVANCHKQPEKVFERARIEADEIVARWELLTQRLHEYAPGCRVLLTVSPIRHLRDGAHNNQLSKATLLLAADALCRRYPETYSYFPAYEIVMDELRDYRFYAEDMTHPAAAAVAYIRERFAEAYFTSETARLATACEKIATGLRHRPLKGCGSPAYRDFAASLLRQMDELAAGCDAIDYSAERKEIEQLLQHNCNEL</sequence>
<comment type="caution">
    <text evidence="2">The sequence shown here is derived from an EMBL/GenBank/DDBJ whole genome shotgun (WGS) entry which is preliminary data.</text>
</comment>